<protein>
    <submittedName>
        <fullName evidence="1">Uncharacterized protein</fullName>
    </submittedName>
</protein>
<comment type="caution">
    <text evidence="1">The sequence shown here is derived from an EMBL/GenBank/DDBJ whole genome shotgun (WGS) entry which is preliminary data.</text>
</comment>
<accession>S7UX61</accession>
<dbReference type="RefSeq" id="WP_020876836.1">
    <property type="nucleotide sequence ID" value="NZ_ATHJ01000094.1"/>
</dbReference>
<dbReference type="AlphaFoldDB" id="S7UX61"/>
<reference evidence="1 2" key="1">
    <citation type="journal article" date="2013" name="Genome Announc.">
        <title>Draft genome sequences for three mercury-methylating, sulfate-reducing bacteria.</title>
        <authorList>
            <person name="Brown S.D."/>
            <person name="Hurt R.A.Jr."/>
            <person name="Gilmour C.C."/>
            <person name="Elias D.A."/>
        </authorList>
    </citation>
    <scope>NUCLEOTIDE SEQUENCE [LARGE SCALE GENOMIC DNA]</scope>
    <source>
        <strain evidence="1 2">DSM 2059</strain>
    </source>
</reference>
<gene>
    <name evidence="1" type="ORF">dsmv_0174</name>
</gene>
<evidence type="ECO:0000313" key="1">
    <source>
        <dbReference type="EMBL" id="EPR38764.1"/>
    </source>
</evidence>
<name>S7UX61_DESML</name>
<dbReference type="EMBL" id="ATHJ01000094">
    <property type="protein sequence ID" value="EPR38764.1"/>
    <property type="molecule type" value="Genomic_DNA"/>
</dbReference>
<organism evidence="1 2">
    <name type="scientific">Desulfococcus multivorans DSM 2059</name>
    <dbReference type="NCBI Taxonomy" id="1121405"/>
    <lineage>
        <taxon>Bacteria</taxon>
        <taxon>Pseudomonadati</taxon>
        <taxon>Thermodesulfobacteriota</taxon>
        <taxon>Desulfobacteria</taxon>
        <taxon>Desulfobacterales</taxon>
        <taxon>Desulfococcaceae</taxon>
        <taxon>Desulfococcus</taxon>
    </lineage>
</organism>
<keyword evidence="2" id="KW-1185">Reference proteome</keyword>
<sequence length="62" mass="6883">MNTDIYRPVKDKNGEDYLCPVSPDAAIPQSPVADCVEKDVTERYSGNFVVEGKKQSATITKY</sequence>
<dbReference type="Proteomes" id="UP000014977">
    <property type="component" value="Unassembled WGS sequence"/>
</dbReference>
<proteinExistence type="predicted"/>
<evidence type="ECO:0000313" key="2">
    <source>
        <dbReference type="Proteomes" id="UP000014977"/>
    </source>
</evidence>